<dbReference type="Proteomes" id="UP001179363">
    <property type="component" value="Unassembled WGS sequence"/>
</dbReference>
<evidence type="ECO:0000256" key="8">
    <source>
        <dbReference type="ARBA" id="ARBA00023180"/>
    </source>
</evidence>
<dbReference type="InterPro" id="IPR038578">
    <property type="entry name" value="GT29-like_sf"/>
</dbReference>
<proteinExistence type="predicted"/>
<evidence type="ECO:0000256" key="4">
    <source>
        <dbReference type="ARBA" id="ARBA00022679"/>
    </source>
</evidence>
<keyword evidence="7" id="KW-0472">Membrane</keyword>
<name>A0ABS9EMJ5_9FLAO</name>
<evidence type="ECO:0000256" key="7">
    <source>
        <dbReference type="ARBA" id="ARBA00023136"/>
    </source>
</evidence>
<evidence type="ECO:0000313" key="9">
    <source>
        <dbReference type="EMBL" id="MCF4102676.1"/>
    </source>
</evidence>
<evidence type="ECO:0000256" key="6">
    <source>
        <dbReference type="ARBA" id="ARBA00022989"/>
    </source>
</evidence>
<evidence type="ECO:0000256" key="1">
    <source>
        <dbReference type="ARBA" id="ARBA00004167"/>
    </source>
</evidence>
<gene>
    <name evidence="9" type="ORF">L1I30_13445</name>
</gene>
<keyword evidence="10" id="KW-1185">Reference proteome</keyword>
<keyword evidence="5" id="KW-0812">Transmembrane</keyword>
<keyword evidence="4" id="KW-0808">Transferase</keyword>
<evidence type="ECO:0000256" key="2">
    <source>
        <dbReference type="ARBA" id="ARBA00004308"/>
    </source>
</evidence>
<dbReference type="EMBL" id="JAKGTH010000011">
    <property type="protein sequence ID" value="MCF4102676.1"/>
    <property type="molecule type" value="Genomic_DNA"/>
</dbReference>
<reference evidence="9" key="1">
    <citation type="submission" date="2022-01" db="EMBL/GenBank/DDBJ databases">
        <title>Gillisia lutea sp. nov., isolated from marine plastic residues from the Malvarosa beach (Valencia, Spain).</title>
        <authorList>
            <person name="Vidal-Verdu A."/>
            <person name="Molina-Menor E."/>
            <person name="Satari L."/>
            <person name="Pascual J."/>
            <person name="Pereto J."/>
            <person name="Porcar M."/>
        </authorList>
    </citation>
    <scope>NUCLEOTIDE SEQUENCE</scope>
    <source>
        <strain evidence="9">M10.2A</strain>
    </source>
</reference>
<keyword evidence="3" id="KW-0328">Glycosyltransferase</keyword>
<evidence type="ECO:0000256" key="5">
    <source>
        <dbReference type="ARBA" id="ARBA00022692"/>
    </source>
</evidence>
<protein>
    <submittedName>
        <fullName evidence="9">Glycosyltransferase family 29 protein</fullName>
    </submittedName>
</protein>
<evidence type="ECO:0000256" key="3">
    <source>
        <dbReference type="ARBA" id="ARBA00022676"/>
    </source>
</evidence>
<accession>A0ABS9EMJ5</accession>
<dbReference type="InterPro" id="IPR001675">
    <property type="entry name" value="Glyco_trans_29"/>
</dbReference>
<comment type="caution">
    <text evidence="9">The sequence shown here is derived from an EMBL/GenBank/DDBJ whole genome shotgun (WGS) entry which is preliminary data.</text>
</comment>
<dbReference type="Gene3D" id="3.90.1480.20">
    <property type="entry name" value="Glycosyl transferase family 29"/>
    <property type="match status" value="1"/>
</dbReference>
<evidence type="ECO:0000313" key="10">
    <source>
        <dbReference type="Proteomes" id="UP001179363"/>
    </source>
</evidence>
<dbReference type="Pfam" id="PF00777">
    <property type="entry name" value="Glyco_transf_29"/>
    <property type="match status" value="2"/>
</dbReference>
<organism evidence="9 10">
    <name type="scientific">Gillisia lutea</name>
    <dbReference type="NCBI Taxonomy" id="2909668"/>
    <lineage>
        <taxon>Bacteria</taxon>
        <taxon>Pseudomonadati</taxon>
        <taxon>Bacteroidota</taxon>
        <taxon>Flavobacteriia</taxon>
        <taxon>Flavobacteriales</taxon>
        <taxon>Flavobacteriaceae</taxon>
        <taxon>Gillisia</taxon>
    </lineage>
</organism>
<sequence length="245" mass="28445">MKLFRSISALFIMMVSLRRFNPKKQFRNKRVAIIGAASSILQEEKGDYIDNFDIVIRINKAGCTNYKIHKLFSGEKCTHLFHSFYENEFSGGGPLEWDHLNALGIKKVINPNNSIKGLITHLNFYKRHLKFYRTYILKARAYSEINEHLEGWIPTVGFSAIISALKSPCREIYLTGFTFFKSSYIDNYRDDLVDMDKNEAHIKKQGLHNPDLEFEIFKKEVYSSTCKKVTLDKELQRLLAVNSTL</sequence>
<keyword evidence="6" id="KW-1133">Transmembrane helix</keyword>
<keyword evidence="8" id="KW-0325">Glycoprotein</keyword>
<comment type="subcellular location">
    <subcellularLocation>
        <location evidence="2">Endomembrane system</location>
    </subcellularLocation>
    <subcellularLocation>
        <location evidence="1">Membrane</location>
        <topology evidence="1">Single-pass membrane protein</topology>
    </subcellularLocation>
</comment>
<dbReference type="RefSeq" id="WP_236134819.1">
    <property type="nucleotide sequence ID" value="NZ_JAKGTH010000011.1"/>
</dbReference>